<dbReference type="GO" id="GO:0098793">
    <property type="term" value="C:presynapse"/>
    <property type="evidence" value="ECO:0007669"/>
    <property type="project" value="GOC"/>
</dbReference>
<evidence type="ECO:0000259" key="2">
    <source>
        <dbReference type="SMART" id="SM01220"/>
    </source>
</evidence>
<feature type="region of interest" description="Disordered" evidence="1">
    <location>
        <begin position="1"/>
        <end position="42"/>
    </location>
</feature>
<feature type="compositionally biased region" description="Basic and acidic residues" evidence="1">
    <location>
        <begin position="1055"/>
        <end position="1068"/>
    </location>
</feature>
<feature type="region of interest" description="Disordered" evidence="1">
    <location>
        <begin position="1208"/>
        <end position="1229"/>
    </location>
</feature>
<dbReference type="PANTHER" id="PTHR31640:SF1">
    <property type="entry name" value="BRIDGE-LIKE LIPID TRANSFER PROTEIN FAMILY MEMBER 1"/>
    <property type="match status" value="1"/>
</dbReference>
<dbReference type="InterPro" id="IPR033616">
    <property type="entry name" value="BLTP1"/>
</dbReference>
<feature type="compositionally biased region" description="Basic residues" evidence="1">
    <location>
        <begin position="1080"/>
        <end position="1093"/>
    </location>
</feature>
<feature type="region of interest" description="Disordered" evidence="1">
    <location>
        <begin position="775"/>
        <end position="803"/>
    </location>
</feature>
<sequence>SASKRSIESLTRPKNIRRANAGGSLSSSPRSTLNRDAQPLSARDANEPVDLYHWMMRAHKEHKERRERNKTQPTGGHDLNPMEVVLSVYFWPMFDQLDLEPGGILAHLAVLADSSVAFSIEVASCEIDIVEPKLIDALLQVGTKRVSHTYHHLLKIEGVVASGHLEYRQELHHGHLRPKKATMQLQYTFKVDNIQFGLVFSSVAFISQLSLVVKSCRETLSDLEEAAKKEMEYEKEAVLTLRRAASTESDFWASRVRDKLEDYQRSEWRLHTSTSKGVLVFRCFGVADIKQTLIEATLTELFVSMTLQRLQLGVTLTSVDQPIPKQEMSLSTELRRVMLILSEHRAKRLNNRTIFHCTAKESRLFLSSVMAEERCKTALIAEVGPIECEIPMHAAFIHEVVIRHGPQLNEQLGRLSAVPPLPTVVVEDLPYKRAETAIGEYSRPMVQERSIAVVEFDVSLTSIELNAQLLPSLRAKYQLERAKSQGTSGANAKFSANIKSHSVTLTVATTEASEGEIKEDASNKPNVTVNLPKVSASGNYVSAELAATQKLPSEQQPRGEDLIYREGGYLNVQAFIGKFEHTLTTILLNQILFVEEALRRELGGLVSRISAEKSPLFQPATLEETPYPLLFALTVRGESGEGSPWVQVTATTPSNLAVRLAIDDLEGMLTNRWVQKREQERERFFGRVKIRLNMRLGQFCKPAMYEELDPDFYELASFSTQIAMQNEESAVNKSYSYVIGVNRPILLLHRSAVDKAVLIWINYNGTYNSWNEKNQQTLKQRSQQPPTPASVTSPPAATDTTSSQVDLNLSLSVSNGLYICMPLQNQQMDANLSALVVSLDDTEINVCVKQEMACQGSFRGFKVRFIEDFDSSESLLHTSTSTTESSNYCFFPAGTYTCCSRTSGGETVGGNAAWVLSVNWQMQGMIVDLDQRIGKLASTLIATLTTFATDNDDPMTIAGSGRTSTVADSDLLEHNYGDDDDGDDTDIDEHGELRKLGSGEARTQWLERKMHEVSLLVMTLVQTKANENDIETARRQLRKLEMARFKQFRRSMMDKFRQHGQRATEFRDQLGLGPVAPSLARHRKSTSAGTRRRGSIDRTDPTARRHSEHIHPRTKSLGPRALATIISRDGSRCSSISSYASSTVHSSNEELHRFDKSESTPTKPRTIASESSTSSSTKSASIEPSKTINMHLDVQIAIESGKCVMRTKDEGNNGGGTAAAGGSAMSKRFSSRDLKGKAKQGVGIQQSAITETTLYIPSVDVKAYYSSLDPPDARTLQQMNIGPEIFGRVSQTASPQNKRGCVYVAVELASMPEETVLTPHLADFLEQVLEPLPPSQKLFMSTTHMESTTGSTMGLDVTVLEPIVIQDPAASFSIDMLFHVIVQSSSIRFDAKQPRVSATDCVLKLPRLTVLASTRKLDKAKPGDSTLEDNAGGGFHLSANLSDFSLSIFSPHQETHKRDALSLQLDELSLVLSRSRNQLLEQDCGMQNFVKFLLTAVVGSAKFNCDMRRMSELIAFPKPWYRRAIARRLFFGDEQVEIIATERKISLEGDSRRSTPNLAAGEQGLYRVGSNVSITSAGVKAWTSLVLFAVHWQELNVEAQMSNTMGSTSWVTKQGVLRGNAELDSTGYNRDIAVMFKLLSSELSARGGLISGGLSLSQFVVSIRHKKVERQPPSNTLNVDLGHFEARVEWMSRATFIGRFVEPHASFHDEWLTVKTPDNEVSRAAVYANVRMRWRTLEMAITRTTTADFVKIYDKLTDFFEKQLQESRMAWSDSTERMNDTNDQDGTTGATSVRHHRHWQTALARVTDLQTNPDSFFPLPITRDGVTVVGGSLEIEADEIALACMNGEMNAGAWALFHMREPSIVFTPEAQFVIITDVDSDDSVGTLVDQRFIVRLGKPSLRRDTTDVKAVVCRVRQSRQMPISSSRTIDQWLDCLIGSALRSVYVKEEDAAWAMNKIPEKERAMRNYGHSVLELFQFPPLEAVLTSMQQQDPDEPTEHSRPSPVVCAFIAEFHNALGIKTDFSAQVTFLPELLKSYLKNQDGPSSEASAQRRGGRTEHPTEELQKDTREFRCETWICEPRIRFIDYMKWNPPAIDDILKKLQIFDHRLTIPKWTQRGFLDPCDLLMATIVERVLALASKEKKA</sequence>
<dbReference type="Proteomes" id="UP000887566">
    <property type="component" value="Unplaced"/>
</dbReference>
<dbReference type="InterPro" id="IPR056742">
    <property type="entry name" value="BLTP1_C"/>
</dbReference>
<accession>A0A914WS45</accession>
<reference evidence="4" key="1">
    <citation type="submission" date="2022-11" db="UniProtKB">
        <authorList>
            <consortium name="WormBaseParasite"/>
        </authorList>
    </citation>
    <scope>IDENTIFICATION</scope>
</reference>
<dbReference type="InterPro" id="IPR056741">
    <property type="entry name" value="BLTP1_M"/>
</dbReference>
<protein>
    <submittedName>
        <fullName evidence="4">Bridge-like lipid transfer protein family member 1 C-terminal domain-containing protein</fullName>
    </submittedName>
</protein>
<dbReference type="SMART" id="SM01220">
    <property type="entry name" value="FSA_C"/>
    <property type="match status" value="1"/>
</dbReference>
<feature type="compositionally biased region" description="Basic and acidic residues" evidence="1">
    <location>
        <begin position="1147"/>
        <end position="1158"/>
    </location>
</feature>
<evidence type="ECO:0000313" key="3">
    <source>
        <dbReference type="Proteomes" id="UP000887566"/>
    </source>
</evidence>
<feature type="region of interest" description="Disordered" evidence="1">
    <location>
        <begin position="1772"/>
        <end position="1794"/>
    </location>
</feature>
<dbReference type="WBParaSite" id="PSAMB.scaffold5076size12719.g25828.t1">
    <property type="protein sequence ID" value="PSAMB.scaffold5076size12719.g25828.t1"/>
    <property type="gene ID" value="PSAMB.scaffold5076size12719.g25828"/>
</dbReference>
<feature type="region of interest" description="Disordered" evidence="1">
    <location>
        <begin position="1055"/>
        <end position="1121"/>
    </location>
</feature>
<feature type="compositionally biased region" description="Polar residues" evidence="1">
    <location>
        <begin position="23"/>
        <end position="35"/>
    </location>
</feature>
<feature type="compositionally biased region" description="Basic and acidic residues" evidence="1">
    <location>
        <begin position="1094"/>
        <end position="1111"/>
    </location>
</feature>
<proteinExistence type="predicted"/>
<name>A0A914WS45_9BILA</name>
<keyword evidence="3" id="KW-1185">Reference proteome</keyword>
<dbReference type="Pfam" id="PF25039">
    <property type="entry name" value="BLTP1_M"/>
    <property type="match status" value="1"/>
</dbReference>
<feature type="region of interest" description="Disordered" evidence="1">
    <location>
        <begin position="1141"/>
        <end position="1186"/>
    </location>
</feature>
<dbReference type="Pfam" id="PF25040">
    <property type="entry name" value="BLTP1_C"/>
    <property type="match status" value="4"/>
</dbReference>
<organism evidence="3 4">
    <name type="scientific">Plectus sambesii</name>
    <dbReference type="NCBI Taxonomy" id="2011161"/>
    <lineage>
        <taxon>Eukaryota</taxon>
        <taxon>Metazoa</taxon>
        <taxon>Ecdysozoa</taxon>
        <taxon>Nematoda</taxon>
        <taxon>Chromadorea</taxon>
        <taxon>Plectida</taxon>
        <taxon>Plectina</taxon>
        <taxon>Plectoidea</taxon>
        <taxon>Plectidae</taxon>
        <taxon>Plectus</taxon>
    </lineage>
</organism>
<dbReference type="PANTHER" id="PTHR31640">
    <property type="entry name" value="TRANSMEMBRANE PROTEIN KIAA1109"/>
    <property type="match status" value="1"/>
</dbReference>
<feature type="compositionally biased region" description="Low complexity" evidence="1">
    <location>
        <begin position="1167"/>
        <end position="1186"/>
    </location>
</feature>
<evidence type="ECO:0000313" key="4">
    <source>
        <dbReference type="WBParaSite" id="PSAMB.scaffold5076size12719.g25828.t1"/>
    </source>
</evidence>
<feature type="compositionally biased region" description="Polar residues" evidence="1">
    <location>
        <begin position="2040"/>
        <end position="2049"/>
    </location>
</feature>
<evidence type="ECO:0000256" key="1">
    <source>
        <dbReference type="SAM" id="MobiDB-lite"/>
    </source>
</evidence>
<feature type="region of interest" description="Disordered" evidence="1">
    <location>
        <begin position="2040"/>
        <end position="2065"/>
    </location>
</feature>
<feature type="compositionally biased region" description="Basic and acidic residues" evidence="1">
    <location>
        <begin position="2055"/>
        <end position="2065"/>
    </location>
</feature>
<feature type="domain" description="Bridge-like lipid transfer protein family member 1 C-terminal" evidence="2">
    <location>
        <begin position="1569"/>
        <end position="2137"/>
    </location>
</feature>
<feature type="compositionally biased region" description="Low complexity" evidence="1">
    <location>
        <begin position="789"/>
        <end position="803"/>
    </location>
</feature>
<dbReference type="GO" id="GO:0048488">
    <property type="term" value="P:synaptic vesicle endocytosis"/>
    <property type="evidence" value="ECO:0007669"/>
    <property type="project" value="TreeGrafter"/>
</dbReference>